<evidence type="ECO:0000313" key="2">
    <source>
        <dbReference type="EMBL" id="KAK0397235.1"/>
    </source>
</evidence>
<name>A0AA39LHD5_9BILA</name>
<protein>
    <submittedName>
        <fullName evidence="2">Uncharacterized protein</fullName>
    </submittedName>
</protein>
<reference evidence="2" key="1">
    <citation type="submission" date="2023-06" db="EMBL/GenBank/DDBJ databases">
        <title>Genomic analysis of the entomopathogenic nematode Steinernema hermaphroditum.</title>
        <authorList>
            <person name="Schwarz E.M."/>
            <person name="Heppert J.K."/>
            <person name="Baniya A."/>
            <person name="Schwartz H.T."/>
            <person name="Tan C.-H."/>
            <person name="Antoshechkin I."/>
            <person name="Sternberg P.W."/>
            <person name="Goodrich-Blair H."/>
            <person name="Dillman A.R."/>
        </authorList>
    </citation>
    <scope>NUCLEOTIDE SEQUENCE</scope>
    <source>
        <strain evidence="2">PS9179</strain>
        <tissue evidence="2">Whole animal</tissue>
    </source>
</reference>
<comment type="caution">
    <text evidence="2">The sequence shown here is derived from an EMBL/GenBank/DDBJ whole genome shotgun (WGS) entry which is preliminary data.</text>
</comment>
<accession>A0AA39LHD5</accession>
<feature type="compositionally biased region" description="Polar residues" evidence="1">
    <location>
        <begin position="111"/>
        <end position="139"/>
    </location>
</feature>
<evidence type="ECO:0000256" key="1">
    <source>
        <dbReference type="SAM" id="MobiDB-lite"/>
    </source>
</evidence>
<keyword evidence="3" id="KW-1185">Reference proteome</keyword>
<dbReference type="Proteomes" id="UP001175271">
    <property type="component" value="Unassembled WGS sequence"/>
</dbReference>
<feature type="region of interest" description="Disordered" evidence="1">
    <location>
        <begin position="63"/>
        <end position="167"/>
    </location>
</feature>
<dbReference type="EMBL" id="JAUCMV010000005">
    <property type="protein sequence ID" value="KAK0397235.1"/>
    <property type="molecule type" value="Genomic_DNA"/>
</dbReference>
<evidence type="ECO:0000313" key="3">
    <source>
        <dbReference type="Proteomes" id="UP001175271"/>
    </source>
</evidence>
<proteinExistence type="predicted"/>
<organism evidence="2 3">
    <name type="scientific">Steinernema hermaphroditum</name>
    <dbReference type="NCBI Taxonomy" id="289476"/>
    <lineage>
        <taxon>Eukaryota</taxon>
        <taxon>Metazoa</taxon>
        <taxon>Ecdysozoa</taxon>
        <taxon>Nematoda</taxon>
        <taxon>Chromadorea</taxon>
        <taxon>Rhabditida</taxon>
        <taxon>Tylenchina</taxon>
        <taxon>Panagrolaimomorpha</taxon>
        <taxon>Strongyloidoidea</taxon>
        <taxon>Steinernematidae</taxon>
        <taxon>Steinernema</taxon>
    </lineage>
</organism>
<gene>
    <name evidence="2" type="ORF">QR680_002042</name>
</gene>
<sequence length="167" mass="18661">MATGPNFPQAAVPPLVDEFDTIFGDPFMERVLQLMLSKKKDSYSKLYHLHLEVVEQFRTLEVNESSTTVRRKSSSEETPAGGRFPGIVKKKSFRRASVDPNQKFVAAEKQTVPSRRAASTSRNPTSSPSAFTSQRSRVVTHQPVGARKAREMTSLQTPNAKKRPTKK</sequence>
<dbReference type="AlphaFoldDB" id="A0AA39LHD5"/>